<dbReference type="InterPro" id="IPR011990">
    <property type="entry name" value="TPR-like_helical_dom_sf"/>
</dbReference>
<feature type="compositionally biased region" description="Basic residues" evidence="12">
    <location>
        <begin position="371"/>
        <end position="381"/>
    </location>
</feature>
<dbReference type="SUPFAM" id="SSF57850">
    <property type="entry name" value="RING/U-box"/>
    <property type="match status" value="1"/>
</dbReference>
<feature type="compositionally biased region" description="Polar residues" evidence="12">
    <location>
        <begin position="284"/>
        <end position="314"/>
    </location>
</feature>
<dbReference type="SMART" id="SM00028">
    <property type="entry name" value="TPR"/>
    <property type="match status" value="3"/>
</dbReference>
<dbReference type="InterPro" id="IPR036770">
    <property type="entry name" value="Ankyrin_rpt-contain_sf"/>
</dbReference>
<dbReference type="EMBL" id="JAWJWF010000003">
    <property type="protein sequence ID" value="KAK6635863.1"/>
    <property type="molecule type" value="Genomic_DNA"/>
</dbReference>
<dbReference type="Pfam" id="PF13637">
    <property type="entry name" value="Ank_4"/>
    <property type="match status" value="1"/>
</dbReference>
<dbReference type="InterPro" id="IPR002110">
    <property type="entry name" value="Ankyrin_rpt"/>
</dbReference>
<dbReference type="Gene3D" id="1.25.40.10">
    <property type="entry name" value="Tetratricopeptide repeat domain"/>
    <property type="match status" value="1"/>
</dbReference>
<feature type="compositionally biased region" description="Low complexity" evidence="12">
    <location>
        <begin position="327"/>
        <end position="348"/>
    </location>
</feature>
<dbReference type="PROSITE" id="PS50088">
    <property type="entry name" value="ANK_REPEAT"/>
    <property type="match status" value="6"/>
</dbReference>
<keyword evidence="3 11" id="KW-0863">Zinc-finger</keyword>
<dbReference type="SUPFAM" id="SSF52540">
    <property type="entry name" value="P-loop containing nucleoside triphosphate hydrolases"/>
    <property type="match status" value="1"/>
</dbReference>
<feature type="domain" description="RING-type" evidence="13">
    <location>
        <begin position="53"/>
        <end position="91"/>
    </location>
</feature>
<dbReference type="Proteomes" id="UP001359485">
    <property type="component" value="Unassembled WGS sequence"/>
</dbReference>
<organism evidence="14 15">
    <name type="scientific">Polyplax serrata</name>
    <name type="common">Common mouse louse</name>
    <dbReference type="NCBI Taxonomy" id="468196"/>
    <lineage>
        <taxon>Eukaryota</taxon>
        <taxon>Metazoa</taxon>
        <taxon>Ecdysozoa</taxon>
        <taxon>Arthropoda</taxon>
        <taxon>Hexapoda</taxon>
        <taxon>Insecta</taxon>
        <taxon>Pterygota</taxon>
        <taxon>Neoptera</taxon>
        <taxon>Paraneoptera</taxon>
        <taxon>Psocodea</taxon>
        <taxon>Troctomorpha</taxon>
        <taxon>Phthiraptera</taxon>
        <taxon>Anoplura</taxon>
        <taxon>Polyplacidae</taxon>
        <taxon>Polyplax</taxon>
    </lineage>
</organism>
<comment type="caution">
    <text evidence="14">The sequence shown here is derived from an EMBL/GenBank/DDBJ whole genome shotgun (WGS) entry which is preliminary data.</text>
</comment>
<dbReference type="Pfam" id="PF12796">
    <property type="entry name" value="Ank_2"/>
    <property type="match status" value="2"/>
</dbReference>
<evidence type="ECO:0000256" key="11">
    <source>
        <dbReference type="PROSITE-ProRule" id="PRU00175"/>
    </source>
</evidence>
<evidence type="ECO:0000256" key="4">
    <source>
        <dbReference type="ARBA" id="ARBA00022803"/>
    </source>
</evidence>
<feature type="compositionally biased region" description="Low complexity" evidence="12">
    <location>
        <begin position="139"/>
        <end position="153"/>
    </location>
</feature>
<dbReference type="Pfam" id="PF25520">
    <property type="entry name" value="AAA_lid_TANC1"/>
    <property type="match status" value="1"/>
</dbReference>
<evidence type="ECO:0000256" key="1">
    <source>
        <dbReference type="ARBA" id="ARBA00022553"/>
    </source>
</evidence>
<keyword evidence="15" id="KW-1185">Reference proteome</keyword>
<feature type="repeat" description="ANK" evidence="10">
    <location>
        <begin position="1107"/>
        <end position="1139"/>
    </location>
</feature>
<dbReference type="PANTHER" id="PTHR24166:SF55">
    <property type="entry name" value="ROLLING PEBBLES, ISOFORM B"/>
    <property type="match status" value="1"/>
</dbReference>
<keyword evidence="6" id="KW-0770">Synapse</keyword>
<evidence type="ECO:0000313" key="15">
    <source>
        <dbReference type="Proteomes" id="UP001359485"/>
    </source>
</evidence>
<evidence type="ECO:0000256" key="10">
    <source>
        <dbReference type="PROSITE-ProRule" id="PRU00023"/>
    </source>
</evidence>
<proteinExistence type="inferred from homology"/>
<evidence type="ECO:0000256" key="5">
    <source>
        <dbReference type="ARBA" id="ARBA00022833"/>
    </source>
</evidence>
<feature type="repeat" description="ANK" evidence="10">
    <location>
        <begin position="1173"/>
        <end position="1205"/>
    </location>
</feature>
<accession>A0ABR1B9J7</accession>
<protein>
    <recommendedName>
        <fullName evidence="13">RING-type domain-containing protein</fullName>
    </recommendedName>
</protein>
<gene>
    <name evidence="14" type="ORF">RUM44_001117</name>
</gene>
<feature type="repeat" description="ANK" evidence="10">
    <location>
        <begin position="1140"/>
        <end position="1172"/>
    </location>
</feature>
<evidence type="ECO:0000256" key="9">
    <source>
        <dbReference type="ARBA" id="ARBA00038259"/>
    </source>
</evidence>
<dbReference type="PANTHER" id="PTHR24166">
    <property type="entry name" value="ROLLING PEBBLES, ISOFORM B"/>
    <property type="match status" value="1"/>
</dbReference>
<comment type="subcellular location">
    <subcellularLocation>
        <location evidence="8">Postsynapse</location>
    </subcellularLocation>
</comment>
<dbReference type="InterPro" id="IPR019734">
    <property type="entry name" value="TPR_rpt"/>
</dbReference>
<evidence type="ECO:0000259" key="13">
    <source>
        <dbReference type="PROSITE" id="PS50089"/>
    </source>
</evidence>
<feature type="region of interest" description="Disordered" evidence="12">
    <location>
        <begin position="209"/>
        <end position="385"/>
    </location>
</feature>
<evidence type="ECO:0000256" key="7">
    <source>
        <dbReference type="ARBA" id="ARBA00023043"/>
    </source>
</evidence>
<sequence>MNPPLELDVLGDIAGLTVFRISVLKVFVWCFYKESKEIYNLQKSFEEVSEGTCPSCRMPFDKGKKRKLIDTCGHERCYSCMFHNEICPLCSSDGLQPSKRALGSTSPHWEEKATRDDKQQGQRKPKIKLNGHLPSFGISKPSSLECSSPSACLTSPSRLPRVKATSPCDRHENIEHNMTQSCPTPPQSRRRFFLSPKSLRAPWGLVSKLSHSPAENTDSPLTMSDDENGSPKPTTGRKKASQNDLYMRLGLLLGDGSRRSSKSNSSPHKNRILAPSSRLGGDNGSSYSSLVSLTNRLPSNNTSPVSTLTGSSEADVSGLSRSLKDPSSGSMTSLMSISISGQSNASSSPVSRRHSVTTSQPGQVEELNVFKNRKTPVRRSARSGNVKGLADPKVRFAAYRSQLTLKPLFFEVPQHEPDSLFIGRNWLIKEMEDVLGSDNPGLLILGKPGTGKTTIILQLVEYSYFGRRRDPPQLYGRIAMAQDKSRVIVKYLLIADPHTCNGKDRPATPGSQNIYCQIDLVAERIRHLAHHVVAYHFCQSDNNNTCLIPDFVHSIAAQLCQAPQLSAYKEYLLSEPHVQGSVSLKECIINPDLALNRGILEPLNTLQKMGRIPMENCIILIDALCEAEYHKPDNGDTLSQFLARYASHFPPWLKIVATVRTQMQDITRGMPFQKISLDRLNENETQQKDLLDYINYRVHATKSIQSNVTAGSGKDSCSPSAQSLHRFSHHLLGLSQGSFLFAKLTLDLLEKGRLVVKSSGYKVLPVSLAQIFLLHFNLRFPTLRSFEKVMPLLSVCLAALYPLTLLEIFYSVNALYGEKFLSWEEFLERFKVLSEFLIKRLDNTYMFFHPSFREWLQRRDDGESIKFLCDLRSGHAGIALRLSRIQAPLDPEKCLELGHHILKAHIYRNMTLHKTSPRDLQAFWVCSSAEDASAALGSLRNIYNPNVKVSRLLLLAGASPNYLTEFLGQAPVLMMFAQEGVTDMVSLLIEFNSDVNLTNSQGCTALTLAAAKGHCEVVKQLIAAGANLSHGDTAGQCPLVHAARNGHISVVTYLLACEWVVSKPSDVELCEAAQQALIAAAGQGHTEVVEYLLDTAEVKVDDIDSLTGETALTISAAQGRVDVISVLLLRGANVSVANKKENSPIILAVKEGHWVVVELLLQHHARIEQTDAAGRTPLMVAAAEGHVALTEMLIDKGACLSREDKEGLTALCWACLRGKVQTVHCLINKGAEVNHADKTGRTPLDLAAFQGNQNLAKLLLEKGAMMEHIDINGMRPLDRAIGSKNTQVVQVFLRKGAKLGPATWAMAAGKPEIMLILLNKLLEDGNTLYKKNRLQEAALRYQYALNKFPTDGMGDFDSTFYQLKINFLLNQSRCKRKMNDYKGAIELATQVLSLKPDSFEAFYARAKARMDLMCYSDALSDVESSIRMAPAHNYEVLAILSKLRAEIQDNLDEAKSNQRKM</sequence>
<dbReference type="InterPro" id="IPR058018">
    <property type="entry name" value="AAA_lid_TANC1/2"/>
</dbReference>
<evidence type="ECO:0000256" key="6">
    <source>
        <dbReference type="ARBA" id="ARBA00023018"/>
    </source>
</evidence>
<dbReference type="InterPro" id="IPR027417">
    <property type="entry name" value="P-loop_NTPase"/>
</dbReference>
<dbReference type="Gene3D" id="1.25.40.20">
    <property type="entry name" value="Ankyrin repeat-containing domain"/>
    <property type="match status" value="3"/>
</dbReference>
<keyword evidence="4" id="KW-0802">TPR repeat</keyword>
<dbReference type="InterPro" id="IPR050889">
    <property type="entry name" value="Dendritic_Spine_Reg/Scaffold"/>
</dbReference>
<feature type="repeat" description="ANK" evidence="10">
    <location>
        <begin position="1001"/>
        <end position="1033"/>
    </location>
</feature>
<keyword evidence="7 10" id="KW-0040">ANK repeat</keyword>
<name>A0ABR1B9J7_POLSC</name>
<evidence type="ECO:0000256" key="12">
    <source>
        <dbReference type="SAM" id="MobiDB-lite"/>
    </source>
</evidence>
<evidence type="ECO:0000256" key="2">
    <source>
        <dbReference type="ARBA" id="ARBA00022737"/>
    </source>
</evidence>
<feature type="compositionally biased region" description="Polar residues" evidence="12">
    <location>
        <begin position="209"/>
        <end position="222"/>
    </location>
</feature>
<dbReference type="PROSITE" id="PS50297">
    <property type="entry name" value="ANK_REP_REGION"/>
    <property type="match status" value="5"/>
</dbReference>
<reference evidence="14 15" key="1">
    <citation type="submission" date="2023-09" db="EMBL/GenBank/DDBJ databases">
        <title>Genomes of two closely related lineages of the louse Polyplax serrata with different host specificities.</title>
        <authorList>
            <person name="Martinu J."/>
            <person name="Tarabai H."/>
            <person name="Stefka J."/>
            <person name="Hypsa V."/>
        </authorList>
    </citation>
    <scope>NUCLEOTIDE SEQUENCE [LARGE SCALE GENOMIC DNA]</scope>
    <source>
        <strain evidence="14">98ZLc_SE</strain>
    </source>
</reference>
<dbReference type="PROSITE" id="PS50089">
    <property type="entry name" value="ZF_RING_2"/>
    <property type="match status" value="1"/>
</dbReference>
<keyword evidence="3 11" id="KW-0479">Metal-binding</keyword>
<dbReference type="Pfam" id="PF00023">
    <property type="entry name" value="Ank"/>
    <property type="match status" value="1"/>
</dbReference>
<keyword evidence="2" id="KW-0677">Repeat</keyword>
<comment type="similarity">
    <text evidence="9">Belongs to the TANC family.</text>
</comment>
<dbReference type="SUPFAM" id="SSF48452">
    <property type="entry name" value="TPR-like"/>
    <property type="match status" value="1"/>
</dbReference>
<feature type="compositionally biased region" description="Basic and acidic residues" evidence="12">
    <location>
        <begin position="108"/>
        <end position="120"/>
    </location>
</feature>
<keyword evidence="5" id="KW-0862">Zinc</keyword>
<dbReference type="Pfam" id="PF25521">
    <property type="entry name" value="WHD_TANC1"/>
    <property type="match status" value="1"/>
</dbReference>
<dbReference type="SMART" id="SM00248">
    <property type="entry name" value="ANK"/>
    <property type="match status" value="10"/>
</dbReference>
<dbReference type="SUPFAM" id="SSF48403">
    <property type="entry name" value="Ankyrin repeat"/>
    <property type="match status" value="1"/>
</dbReference>
<keyword evidence="1" id="KW-0597">Phosphoprotein</keyword>
<dbReference type="InterPro" id="IPR001841">
    <property type="entry name" value="Znf_RING"/>
</dbReference>
<feature type="repeat" description="ANK" evidence="10">
    <location>
        <begin position="1206"/>
        <end position="1238"/>
    </location>
</feature>
<feature type="region of interest" description="Disordered" evidence="12">
    <location>
        <begin position="101"/>
        <end position="190"/>
    </location>
</feature>
<dbReference type="InterPro" id="IPR058056">
    <property type="entry name" value="WH_TANC1/2"/>
</dbReference>
<evidence type="ECO:0000256" key="8">
    <source>
        <dbReference type="ARBA" id="ARBA00034110"/>
    </source>
</evidence>
<evidence type="ECO:0000256" key="3">
    <source>
        <dbReference type="ARBA" id="ARBA00022771"/>
    </source>
</evidence>
<feature type="repeat" description="ANK" evidence="10">
    <location>
        <begin position="1239"/>
        <end position="1271"/>
    </location>
</feature>
<evidence type="ECO:0000313" key="14">
    <source>
        <dbReference type="EMBL" id="KAK6635863.1"/>
    </source>
</evidence>